<feature type="domain" description="Helicase C-terminal" evidence="4">
    <location>
        <begin position="235"/>
        <end position="389"/>
    </location>
</feature>
<dbReference type="InterPro" id="IPR052511">
    <property type="entry name" value="ATP-dep_Helicase"/>
</dbReference>
<dbReference type="Pfam" id="PF00270">
    <property type="entry name" value="DEAD"/>
    <property type="match status" value="1"/>
</dbReference>
<gene>
    <name evidence="5" type="ORF">JCM16777_1521</name>
</gene>
<dbReference type="Gene3D" id="3.40.50.300">
    <property type="entry name" value="P-loop containing nucleotide triphosphate hydrolases"/>
    <property type="match status" value="2"/>
</dbReference>
<dbReference type="PANTHER" id="PTHR47962">
    <property type="entry name" value="ATP-DEPENDENT HELICASE LHR-RELATED-RELATED"/>
    <property type="match status" value="1"/>
</dbReference>
<keyword evidence="5" id="KW-0378">Hydrolase</keyword>
<dbReference type="GO" id="GO:0004386">
    <property type="term" value="F:helicase activity"/>
    <property type="evidence" value="ECO:0007669"/>
    <property type="project" value="UniProtKB-KW"/>
</dbReference>
<dbReference type="InterPro" id="IPR014001">
    <property type="entry name" value="Helicase_ATP-bd"/>
</dbReference>
<evidence type="ECO:0000259" key="3">
    <source>
        <dbReference type="PROSITE" id="PS51192"/>
    </source>
</evidence>
<protein>
    <submittedName>
        <fullName evidence="5">DEAD/DEAH box helicase domain protein</fullName>
    </submittedName>
</protein>
<dbReference type="InterPro" id="IPR001650">
    <property type="entry name" value="Helicase_C-like"/>
</dbReference>
<dbReference type="GeneID" id="84804826"/>
<evidence type="ECO:0000256" key="1">
    <source>
        <dbReference type="ARBA" id="ARBA00022741"/>
    </source>
</evidence>
<organism evidence="5 6">
    <name type="scientific">Leptotrichia wadei</name>
    <dbReference type="NCBI Taxonomy" id="157687"/>
    <lineage>
        <taxon>Bacteria</taxon>
        <taxon>Fusobacteriati</taxon>
        <taxon>Fusobacteriota</taxon>
        <taxon>Fusobacteriia</taxon>
        <taxon>Fusobacteriales</taxon>
        <taxon>Leptotrichiaceae</taxon>
        <taxon>Leptotrichia</taxon>
    </lineage>
</organism>
<dbReference type="GO" id="GO:0005524">
    <property type="term" value="F:ATP binding"/>
    <property type="evidence" value="ECO:0007669"/>
    <property type="project" value="UniProtKB-KW"/>
</dbReference>
<dbReference type="KEGG" id="lwd:JCM16777_1521"/>
<evidence type="ECO:0000256" key="2">
    <source>
        <dbReference type="ARBA" id="ARBA00022840"/>
    </source>
</evidence>
<name>A0A7U6LBB3_9FUSO</name>
<dbReference type="AlphaFoldDB" id="A0A7U6LBB3"/>
<keyword evidence="1" id="KW-0547">Nucleotide-binding</keyword>
<dbReference type="RefSeq" id="WP_018499064.1">
    <property type="nucleotide sequence ID" value="NZ_AP019829.2"/>
</dbReference>
<dbReference type="SUPFAM" id="SSF52540">
    <property type="entry name" value="P-loop containing nucleoside triphosphate hydrolases"/>
    <property type="match status" value="1"/>
</dbReference>
<keyword evidence="2" id="KW-0067">ATP-binding</keyword>
<dbReference type="InterPro" id="IPR027417">
    <property type="entry name" value="P-loop_NTPase"/>
</dbReference>
<dbReference type="PROSITE" id="PS51192">
    <property type="entry name" value="HELICASE_ATP_BIND_1"/>
    <property type="match status" value="1"/>
</dbReference>
<reference evidence="5 6" key="1">
    <citation type="submission" date="2019-07" db="EMBL/GenBank/DDBJ databases">
        <title>Complete Genome Sequence of Leptotrichia wadei Strain JCM16777.</title>
        <authorList>
            <person name="Watanabe S."/>
            <person name="Cui L."/>
        </authorList>
    </citation>
    <scope>NUCLEOTIDE SEQUENCE [LARGE SCALE GENOMIC DNA]</scope>
    <source>
        <strain evidence="5 6">JCM16777</strain>
    </source>
</reference>
<proteinExistence type="predicted"/>
<dbReference type="InterPro" id="IPR011545">
    <property type="entry name" value="DEAD/DEAH_box_helicase_dom"/>
</dbReference>
<dbReference type="PANTHER" id="PTHR47962:SF5">
    <property type="entry name" value="ATP-DEPENDENT HELICASE LHR-RELATED"/>
    <property type="match status" value="1"/>
</dbReference>
<dbReference type="SMART" id="SM00490">
    <property type="entry name" value="HELICc"/>
    <property type="match status" value="1"/>
</dbReference>
<dbReference type="PROSITE" id="PS51194">
    <property type="entry name" value="HELICASE_CTER"/>
    <property type="match status" value="1"/>
</dbReference>
<keyword evidence="5" id="KW-0347">Helicase</keyword>
<dbReference type="GO" id="GO:0003677">
    <property type="term" value="F:DNA binding"/>
    <property type="evidence" value="ECO:0007669"/>
    <property type="project" value="TreeGrafter"/>
</dbReference>
<feature type="domain" description="Helicase ATP-binding" evidence="3">
    <location>
        <begin position="32"/>
        <end position="211"/>
    </location>
</feature>
<dbReference type="SMART" id="SM00487">
    <property type="entry name" value="DEXDc"/>
    <property type="match status" value="1"/>
</dbReference>
<sequence length="705" mass="82038">MDTYNMLKKEIRRYIYDQKWQQFTKIQDHSIKLYSESEDNLILIAPTASGKTEAAFLPAINSIENWEEGIKIVYISPLIALINDQFNRISELCKYMEITVTRWHGEASQSKKRDILKNPKGILLITPESLEALFVTKSDRVRKLFYNVENIIVDEIHSFIGSNRGIQLKSLLERMSLYIKNNNPRMIGMSATVSEENYLDLKEIFQNKRITKIIRDKGKNELKIDCNFYSNEIAALNKIYEYSKTETMLVFPNTRQKVEMIAANLKKKSQKEKKYISYFSHHASVSKNIRTMVENFAKESNKNLFTICCTSTLELGIDIGAVDSIVQYNAPHSVSSLAQRLGRSGRRTGINNLHFISDEKWDLLQGLSAISIYKKGKVDKIDVVKKPYDVMAHQILSLIVEKSEINLSEFKKIIQKYQTWKNIEYEEFSNICNHLLKEKYIEILDNSIIAGVNLEKLLKKAEFYTQFKVEEMYSVYNNQSKIGELPLDIRLNVNDNIYLAAGIWKIKKVEEEIKKIFVEKAKDGKPPMFLGEVGEITDELRKEMKKILFNSKTWGNYSEDIRKGLEVISKSIILKQKIYFYLEKNKKSIKTFRSTKIDRTLMILLLIFLNLKDFRELNDMILSNSQVIEESISEIAINGIDREKIEDFLEKDIEKSIELGKINIVDGYLSSNKYMFLVPNNLKIKYFIDNKLDIEGIEDFLDIKK</sequence>
<evidence type="ECO:0000259" key="4">
    <source>
        <dbReference type="PROSITE" id="PS51194"/>
    </source>
</evidence>
<evidence type="ECO:0000313" key="6">
    <source>
        <dbReference type="Proteomes" id="UP000321943"/>
    </source>
</evidence>
<dbReference type="EMBL" id="AP019829">
    <property type="protein sequence ID" value="BBM43269.1"/>
    <property type="molecule type" value="Genomic_DNA"/>
</dbReference>
<dbReference type="GO" id="GO:0016887">
    <property type="term" value="F:ATP hydrolysis activity"/>
    <property type="evidence" value="ECO:0007669"/>
    <property type="project" value="TreeGrafter"/>
</dbReference>
<evidence type="ECO:0000313" key="5">
    <source>
        <dbReference type="EMBL" id="BBM43269.1"/>
    </source>
</evidence>
<accession>A0A7U6LBB3</accession>
<dbReference type="Proteomes" id="UP000321943">
    <property type="component" value="Chromosome"/>
</dbReference>
<dbReference type="Pfam" id="PF00271">
    <property type="entry name" value="Helicase_C"/>
    <property type="match status" value="1"/>
</dbReference>